<evidence type="ECO:0000313" key="11">
    <source>
        <dbReference type="Proteomes" id="UP000095237"/>
    </source>
</evidence>
<dbReference type="AlphaFoldDB" id="A0A1E5IJD4"/>
<evidence type="ECO:0000256" key="5">
    <source>
        <dbReference type="ARBA" id="ARBA00022898"/>
    </source>
</evidence>
<comment type="similarity">
    <text evidence="2">Belongs to the class-V pyridoxal-phosphate-dependent aminotransferase family. NifS/IscS subfamily.</text>
</comment>
<dbReference type="InterPro" id="IPR015421">
    <property type="entry name" value="PyrdxlP-dep_Trfase_major"/>
</dbReference>
<dbReference type="PIRSF" id="PIRSF005572">
    <property type="entry name" value="NifS"/>
    <property type="match status" value="1"/>
</dbReference>
<evidence type="ECO:0000256" key="7">
    <source>
        <dbReference type="ARBA" id="ARBA00023014"/>
    </source>
</evidence>
<dbReference type="Gene3D" id="1.10.260.50">
    <property type="match status" value="1"/>
</dbReference>
<evidence type="ECO:0000256" key="3">
    <source>
        <dbReference type="ARBA" id="ARBA00022679"/>
    </source>
</evidence>
<evidence type="ECO:0000256" key="6">
    <source>
        <dbReference type="ARBA" id="ARBA00023004"/>
    </source>
</evidence>
<dbReference type="Proteomes" id="UP000095237">
    <property type="component" value="Unassembled WGS sequence"/>
</dbReference>
<keyword evidence="7" id="KW-0411">Iron-sulfur</keyword>
<dbReference type="PANTHER" id="PTHR11601">
    <property type="entry name" value="CYSTEINE DESULFURYLASE FAMILY MEMBER"/>
    <property type="match status" value="1"/>
</dbReference>
<name>A0A1E5IJD4_ENDTX</name>
<dbReference type="GO" id="GO:0031071">
    <property type="term" value="F:cysteine desulfurase activity"/>
    <property type="evidence" value="ECO:0007669"/>
    <property type="project" value="UniProtKB-EC"/>
</dbReference>
<evidence type="ECO:0000259" key="9">
    <source>
        <dbReference type="Pfam" id="PF00266"/>
    </source>
</evidence>
<comment type="catalytic activity">
    <reaction evidence="8">
        <text>(sulfur carrier)-H + L-cysteine = (sulfur carrier)-SH + L-alanine</text>
        <dbReference type="Rhea" id="RHEA:43892"/>
        <dbReference type="Rhea" id="RHEA-COMP:14737"/>
        <dbReference type="Rhea" id="RHEA-COMP:14739"/>
        <dbReference type="ChEBI" id="CHEBI:29917"/>
        <dbReference type="ChEBI" id="CHEBI:35235"/>
        <dbReference type="ChEBI" id="CHEBI:57972"/>
        <dbReference type="ChEBI" id="CHEBI:64428"/>
        <dbReference type="EC" id="2.8.1.7"/>
    </reaction>
</comment>
<proteinExistence type="inferred from homology"/>
<gene>
    <name evidence="10" type="ORF">ATZ36_16630</name>
</gene>
<dbReference type="SUPFAM" id="SSF53383">
    <property type="entry name" value="PLP-dependent transferases"/>
    <property type="match status" value="1"/>
</dbReference>
<comment type="caution">
    <text evidence="10">The sequence shown here is derived from an EMBL/GenBank/DDBJ whole genome shotgun (WGS) entry which is preliminary data.</text>
</comment>
<evidence type="ECO:0000256" key="2">
    <source>
        <dbReference type="ARBA" id="ARBA00006490"/>
    </source>
</evidence>
<accession>A0A1E5IJD4</accession>
<dbReference type="GO" id="GO:0051536">
    <property type="term" value="F:iron-sulfur cluster binding"/>
    <property type="evidence" value="ECO:0007669"/>
    <property type="project" value="UniProtKB-KW"/>
</dbReference>
<reference evidence="10 11" key="1">
    <citation type="submission" date="2015-11" db="EMBL/GenBank/DDBJ databases">
        <title>Evidence for parallel genomic evolution in an endosymbiosis of termite gut flagellates.</title>
        <authorList>
            <person name="Zheng H."/>
        </authorList>
    </citation>
    <scope>NUCLEOTIDE SEQUENCE [LARGE SCALE GENOMIC DNA]</scope>
    <source>
        <strain evidence="10 11">CET450</strain>
    </source>
</reference>
<dbReference type="InterPro" id="IPR015422">
    <property type="entry name" value="PyrdxlP-dep_Trfase_small"/>
</dbReference>
<sequence>MKRIYMDNQSNTKLDERVFESMKPFFIDYYGNPQSIYSFGSFSKDALEAARRQVADLINAFAEEIIFTSCGTESNNLAVKGIADALKAGGRHIIISSIEHFSVLSSVKRLEKEGFEVSFISVDSNGNVDESELKKAMRRDTILVSVQYANPEIGTIQDIKKLVSAVKESDNAGKFVAFHTDAVSACGTIPVDVKDLGVDALTFSASVMYGPKGAAALYLKKGIRISPQIEGGVQENYRRSGTENLLAIVGFGKACEIAKDEIVKNSKTVQKLRDRLIAELPKRIEHIYLNGARENRLPGNVNFSIEFVEGEALFLLLDARGIMAASGSACASKNLKLSHILDAIGVDVAVGQGSILFTLSKFNTEEEINYVLEEFPNIVKKLRDMSPLYSHFLKTGSRKAAGPGTDFDEHSGIEK</sequence>
<organism evidence="10 11">
    <name type="scientific">Endomicrobium trichonymphae</name>
    <dbReference type="NCBI Taxonomy" id="1408204"/>
    <lineage>
        <taxon>Bacteria</taxon>
        <taxon>Pseudomonadati</taxon>
        <taxon>Elusimicrobiota</taxon>
        <taxon>Endomicrobiia</taxon>
        <taxon>Endomicrobiales</taxon>
        <taxon>Endomicrobiaceae</taxon>
        <taxon>Candidatus Endomicrobiellum</taxon>
    </lineage>
</organism>
<protein>
    <recommendedName>
        <fullName evidence="9">Aminotransferase class V domain-containing protein</fullName>
    </recommendedName>
</protein>
<evidence type="ECO:0000313" key="10">
    <source>
        <dbReference type="EMBL" id="OEG70617.1"/>
    </source>
</evidence>
<dbReference type="Gene3D" id="3.90.1150.10">
    <property type="entry name" value="Aspartate Aminotransferase, domain 1"/>
    <property type="match status" value="1"/>
</dbReference>
<evidence type="ECO:0000256" key="1">
    <source>
        <dbReference type="ARBA" id="ARBA00001933"/>
    </source>
</evidence>
<keyword evidence="3" id="KW-0808">Transferase</keyword>
<dbReference type="Gene3D" id="3.40.640.10">
    <property type="entry name" value="Type I PLP-dependent aspartate aminotransferase-like (Major domain)"/>
    <property type="match status" value="1"/>
</dbReference>
<dbReference type="InterPro" id="IPR016454">
    <property type="entry name" value="Cysteine_dSase"/>
</dbReference>
<dbReference type="EMBL" id="LNVX01000291">
    <property type="protein sequence ID" value="OEG70617.1"/>
    <property type="molecule type" value="Genomic_DNA"/>
</dbReference>
<evidence type="ECO:0000256" key="8">
    <source>
        <dbReference type="ARBA" id="ARBA00050776"/>
    </source>
</evidence>
<dbReference type="Pfam" id="PF00266">
    <property type="entry name" value="Aminotran_5"/>
    <property type="match status" value="1"/>
</dbReference>
<feature type="domain" description="Aminotransferase class V" evidence="9">
    <location>
        <begin position="4"/>
        <end position="370"/>
    </location>
</feature>
<keyword evidence="5" id="KW-0663">Pyridoxal phosphate</keyword>
<keyword evidence="6" id="KW-0408">Iron</keyword>
<dbReference type="InterPro" id="IPR000192">
    <property type="entry name" value="Aminotrans_V_dom"/>
</dbReference>
<dbReference type="InterPro" id="IPR015424">
    <property type="entry name" value="PyrdxlP-dep_Trfase"/>
</dbReference>
<keyword evidence="11" id="KW-1185">Reference proteome</keyword>
<evidence type="ECO:0000256" key="4">
    <source>
        <dbReference type="ARBA" id="ARBA00022723"/>
    </source>
</evidence>
<dbReference type="PANTHER" id="PTHR11601:SF34">
    <property type="entry name" value="CYSTEINE DESULFURASE"/>
    <property type="match status" value="1"/>
</dbReference>
<comment type="cofactor">
    <cofactor evidence="1">
        <name>pyridoxal 5'-phosphate</name>
        <dbReference type="ChEBI" id="CHEBI:597326"/>
    </cofactor>
</comment>
<keyword evidence="4" id="KW-0479">Metal-binding</keyword>
<dbReference type="GO" id="GO:0046872">
    <property type="term" value="F:metal ion binding"/>
    <property type="evidence" value="ECO:0007669"/>
    <property type="project" value="UniProtKB-KW"/>
</dbReference>